<feature type="region of interest" description="Disordered" evidence="1">
    <location>
        <begin position="160"/>
        <end position="199"/>
    </location>
</feature>
<feature type="chain" id="PRO_5016382653" evidence="2">
    <location>
        <begin position="23"/>
        <end position="217"/>
    </location>
</feature>
<reference evidence="3 4" key="1">
    <citation type="journal article" date="2018" name="Mol. Biol. Evol.">
        <title>Broad Genomic Sampling Reveals a Smut Pathogenic Ancestry of the Fungal Clade Ustilaginomycotina.</title>
        <authorList>
            <person name="Kijpornyongpan T."/>
            <person name="Mondo S.J."/>
            <person name="Barry K."/>
            <person name="Sandor L."/>
            <person name="Lee J."/>
            <person name="Lipzen A."/>
            <person name="Pangilinan J."/>
            <person name="LaButti K."/>
            <person name="Hainaut M."/>
            <person name="Henrissat B."/>
            <person name="Grigoriev I.V."/>
            <person name="Spatafora J.W."/>
            <person name="Aime M.C."/>
        </authorList>
    </citation>
    <scope>NUCLEOTIDE SEQUENCE [LARGE SCALE GENOMIC DNA]</scope>
    <source>
        <strain evidence="3 4">MCA 3882</strain>
    </source>
</reference>
<dbReference type="EMBL" id="KZ819604">
    <property type="protein sequence ID" value="PWN33736.1"/>
    <property type="molecule type" value="Genomic_DNA"/>
</dbReference>
<dbReference type="Proteomes" id="UP000245771">
    <property type="component" value="Unassembled WGS sequence"/>
</dbReference>
<dbReference type="InParanoid" id="A0A316V8B1"/>
<gene>
    <name evidence="3" type="ORF">FA14DRAFT_180372</name>
</gene>
<evidence type="ECO:0000313" key="3">
    <source>
        <dbReference type="EMBL" id="PWN33736.1"/>
    </source>
</evidence>
<evidence type="ECO:0000313" key="4">
    <source>
        <dbReference type="Proteomes" id="UP000245771"/>
    </source>
</evidence>
<dbReference type="AlphaFoldDB" id="A0A316V8B1"/>
<proteinExistence type="predicted"/>
<feature type="compositionally biased region" description="Basic residues" evidence="1">
    <location>
        <begin position="59"/>
        <end position="69"/>
    </location>
</feature>
<name>A0A316V8B1_9BASI</name>
<feature type="region of interest" description="Disordered" evidence="1">
    <location>
        <begin position="39"/>
        <end position="76"/>
    </location>
</feature>
<dbReference type="RefSeq" id="XP_025354038.1">
    <property type="nucleotide sequence ID" value="XM_025501002.1"/>
</dbReference>
<protein>
    <submittedName>
        <fullName evidence="3">Uncharacterized protein</fullName>
    </submittedName>
</protein>
<feature type="compositionally biased region" description="Basic and acidic residues" evidence="1">
    <location>
        <begin position="163"/>
        <end position="186"/>
    </location>
</feature>
<accession>A0A316V8B1</accession>
<organism evidence="3 4">
    <name type="scientific">Meira miltonrushii</name>
    <dbReference type="NCBI Taxonomy" id="1280837"/>
    <lineage>
        <taxon>Eukaryota</taxon>
        <taxon>Fungi</taxon>
        <taxon>Dikarya</taxon>
        <taxon>Basidiomycota</taxon>
        <taxon>Ustilaginomycotina</taxon>
        <taxon>Exobasidiomycetes</taxon>
        <taxon>Exobasidiales</taxon>
        <taxon>Brachybasidiaceae</taxon>
        <taxon>Meira</taxon>
    </lineage>
</organism>
<sequence>MYPSIEIPVILLFASLFAQISATKRIRENSLDITTTKAKEPLPFDLNQPAPDDNDGPNKKRLKSSPAKKKSSEFYRAKYRRLKERMQKDPELVQRVQDSKMKYELKKKTKMTEAEKEAHKESVSARNHQQYLRRKAIYGKEVIKQRREVAQIKEQMKFGQVSVEDKKKVDDYYAKKRKRDRDYEPRRKQRRKDMFEVDDNYWPAELSPAHAFQSTSS</sequence>
<evidence type="ECO:0000256" key="1">
    <source>
        <dbReference type="SAM" id="MobiDB-lite"/>
    </source>
</evidence>
<keyword evidence="2" id="KW-0732">Signal</keyword>
<dbReference type="GeneID" id="37022783"/>
<keyword evidence="4" id="KW-1185">Reference proteome</keyword>
<evidence type="ECO:0000256" key="2">
    <source>
        <dbReference type="SAM" id="SignalP"/>
    </source>
</evidence>
<feature type="signal peptide" evidence="2">
    <location>
        <begin position="1"/>
        <end position="22"/>
    </location>
</feature>